<reference evidence="5" key="1">
    <citation type="submission" date="2023-07" db="EMBL/GenBank/DDBJ databases">
        <authorList>
            <consortium name="CYATHOMIX"/>
        </authorList>
    </citation>
    <scope>NUCLEOTIDE SEQUENCE</scope>
    <source>
        <strain evidence="5">N/A</strain>
    </source>
</reference>
<gene>
    <name evidence="5" type="ORF">CYNAS_LOCUS1610</name>
</gene>
<feature type="signal peptide" evidence="3">
    <location>
        <begin position="1"/>
        <end position="16"/>
    </location>
</feature>
<accession>A0AA36GD45</accession>
<keyword evidence="2" id="KW-0645">Protease</keyword>
<dbReference type="InterPro" id="IPR034164">
    <property type="entry name" value="Pepsin-like_dom"/>
</dbReference>
<dbReference type="PROSITE" id="PS00141">
    <property type="entry name" value="ASP_PROTEASE"/>
    <property type="match status" value="1"/>
</dbReference>
<name>A0AA36GD45_CYLNA</name>
<dbReference type="PANTHER" id="PTHR47966:SF8">
    <property type="entry name" value="ASPARTIC PROTEASE 1-RELATED"/>
    <property type="match status" value="1"/>
</dbReference>
<dbReference type="InterPro" id="IPR021109">
    <property type="entry name" value="Peptidase_aspartic_dom_sf"/>
</dbReference>
<evidence type="ECO:0000256" key="1">
    <source>
        <dbReference type="ARBA" id="ARBA00007447"/>
    </source>
</evidence>
<dbReference type="GO" id="GO:0006508">
    <property type="term" value="P:proteolysis"/>
    <property type="evidence" value="ECO:0007669"/>
    <property type="project" value="UniProtKB-KW"/>
</dbReference>
<feature type="domain" description="Peptidase A1" evidence="4">
    <location>
        <begin position="232"/>
        <end position="438"/>
    </location>
</feature>
<dbReference type="Gene3D" id="2.40.70.10">
    <property type="entry name" value="Acid Proteases"/>
    <property type="match status" value="2"/>
</dbReference>
<evidence type="ECO:0000259" key="4">
    <source>
        <dbReference type="PROSITE" id="PS51767"/>
    </source>
</evidence>
<dbReference type="PANTHER" id="PTHR47966">
    <property type="entry name" value="BETA-SITE APP-CLEAVING ENZYME, ISOFORM A-RELATED"/>
    <property type="match status" value="1"/>
</dbReference>
<keyword evidence="2" id="KW-0378">Hydrolase</keyword>
<keyword evidence="2" id="KW-0064">Aspartyl protease</keyword>
<dbReference type="FunFam" id="2.40.70.10:FF:000008">
    <property type="entry name" value="Cathepsin D"/>
    <property type="match status" value="1"/>
</dbReference>
<keyword evidence="6" id="KW-1185">Reference proteome</keyword>
<dbReference type="EMBL" id="CATQJL010000001">
    <property type="protein sequence ID" value="CAJ0589627.1"/>
    <property type="molecule type" value="Genomic_DNA"/>
</dbReference>
<dbReference type="SUPFAM" id="SSF50630">
    <property type="entry name" value="Acid proteases"/>
    <property type="match status" value="1"/>
</dbReference>
<evidence type="ECO:0000313" key="6">
    <source>
        <dbReference type="Proteomes" id="UP001176961"/>
    </source>
</evidence>
<dbReference type="PRINTS" id="PR00792">
    <property type="entry name" value="PEPSIN"/>
</dbReference>
<evidence type="ECO:0000313" key="5">
    <source>
        <dbReference type="EMBL" id="CAJ0589627.1"/>
    </source>
</evidence>
<dbReference type="AlphaFoldDB" id="A0AA36GD45"/>
<dbReference type="Proteomes" id="UP001176961">
    <property type="component" value="Unassembled WGS sequence"/>
</dbReference>
<comment type="caution">
    <text evidence="5">The sequence shown here is derived from an EMBL/GenBank/DDBJ whole genome shotgun (WGS) entry which is preliminary data.</text>
</comment>
<sequence>MVKFVILCAFVAGIYADVKCTYPATGDETLENAVPIATFRTSGSDFVRPSWCITHCNDRKSIKAEMNFQPSNSSAPRYTVKSYRMTKANRVYTVTDAKGQKLDDDNSFCLDDSVAAAADTVFQNYTDVETISEALNYYINKPGWAYLVYQARTYAKIFPDRTTMRLILLVLALVVYLRAKSLKMRMRSSGLRAKMISSGQYRQYLVQNQQMRILNMRKRESERILDFDDEFYLVDVQVGTPGQNMSLVLDTGSSALWVIDDACISAACNGTCHGGPPKHKFKTSASKTFKKEKREFVMAFCEGYLATDVVSFAGLTIREQEFGVATGIAPFYGVQPMDGFFGLGWPDLAEEKVVPLMQNILDQLDKPLFTIWLERKKVSNSGSNGGMITFGDFDPEHCVAEVDYVKLSSLTYWQFPMTGFSVGTFSQSRTEQASEKDV</sequence>
<comment type="similarity">
    <text evidence="1 2">Belongs to the peptidase A1 family.</text>
</comment>
<protein>
    <recommendedName>
        <fullName evidence="4">Peptidase A1 domain-containing protein</fullName>
    </recommendedName>
</protein>
<dbReference type="GO" id="GO:0005764">
    <property type="term" value="C:lysosome"/>
    <property type="evidence" value="ECO:0007669"/>
    <property type="project" value="TreeGrafter"/>
</dbReference>
<dbReference type="Gene3D" id="2.60.40.1960">
    <property type="match status" value="1"/>
</dbReference>
<keyword evidence="3" id="KW-0732">Signal</keyword>
<dbReference type="InterPro" id="IPR001969">
    <property type="entry name" value="Aspartic_peptidase_AS"/>
</dbReference>
<evidence type="ECO:0000256" key="3">
    <source>
        <dbReference type="SAM" id="SignalP"/>
    </source>
</evidence>
<dbReference type="GO" id="GO:0004190">
    <property type="term" value="F:aspartic-type endopeptidase activity"/>
    <property type="evidence" value="ECO:0007669"/>
    <property type="project" value="UniProtKB-KW"/>
</dbReference>
<organism evidence="5 6">
    <name type="scientific">Cylicocyclus nassatus</name>
    <name type="common">Nematode worm</name>
    <dbReference type="NCBI Taxonomy" id="53992"/>
    <lineage>
        <taxon>Eukaryota</taxon>
        <taxon>Metazoa</taxon>
        <taxon>Ecdysozoa</taxon>
        <taxon>Nematoda</taxon>
        <taxon>Chromadorea</taxon>
        <taxon>Rhabditida</taxon>
        <taxon>Rhabditina</taxon>
        <taxon>Rhabditomorpha</taxon>
        <taxon>Strongyloidea</taxon>
        <taxon>Strongylidae</taxon>
        <taxon>Cylicocyclus</taxon>
    </lineage>
</organism>
<feature type="chain" id="PRO_5041424765" description="Peptidase A1 domain-containing protein" evidence="3">
    <location>
        <begin position="17"/>
        <end position="438"/>
    </location>
</feature>
<dbReference type="PROSITE" id="PS51767">
    <property type="entry name" value="PEPTIDASE_A1"/>
    <property type="match status" value="1"/>
</dbReference>
<dbReference type="CDD" id="cd05471">
    <property type="entry name" value="pepsin_like"/>
    <property type="match status" value="1"/>
</dbReference>
<dbReference type="InterPro" id="IPR001461">
    <property type="entry name" value="Aspartic_peptidase_A1"/>
</dbReference>
<proteinExistence type="inferred from homology"/>
<dbReference type="InterPro" id="IPR033121">
    <property type="entry name" value="PEPTIDASE_A1"/>
</dbReference>
<evidence type="ECO:0000256" key="2">
    <source>
        <dbReference type="RuleBase" id="RU000454"/>
    </source>
</evidence>
<dbReference type="Pfam" id="PF00026">
    <property type="entry name" value="Asp"/>
    <property type="match status" value="1"/>
</dbReference>